<evidence type="ECO:0000256" key="8">
    <source>
        <dbReference type="RuleBase" id="RU000643"/>
    </source>
</evidence>
<dbReference type="FunFam" id="1.10.286.20:FF:000001">
    <property type="entry name" value="Elongation factor Ts"/>
    <property type="match status" value="1"/>
</dbReference>
<gene>
    <name evidence="6" type="primary">tsf</name>
    <name evidence="10" type="ORF">DFR26_1672</name>
</gene>
<feature type="domain" description="Translation elongation factor EFTs/EF1B dimerisation" evidence="9">
    <location>
        <begin position="72"/>
        <end position="269"/>
    </location>
</feature>
<comment type="function">
    <text evidence="6 7">Associates with the EF-Tu.GDP complex and induces the exchange of GDP to GTP. It remains bound to the aminoacyl-tRNA.EF-Tu.GTP complex up to the GTP hydrolysis stage on the ribosome.</text>
</comment>
<dbReference type="EMBL" id="QUNR01000003">
    <property type="protein sequence ID" value="REH37888.1"/>
    <property type="molecule type" value="Genomic_DNA"/>
</dbReference>
<dbReference type="SUPFAM" id="SSF54713">
    <property type="entry name" value="Elongation factor Ts (EF-Ts), dimerisation domain"/>
    <property type="match status" value="2"/>
</dbReference>
<evidence type="ECO:0000313" key="11">
    <source>
        <dbReference type="Proteomes" id="UP000256774"/>
    </source>
</evidence>
<dbReference type="InterPro" id="IPR014039">
    <property type="entry name" value="Transl_elong_EFTs/EF1B_dimer"/>
</dbReference>
<evidence type="ECO:0000313" key="10">
    <source>
        <dbReference type="EMBL" id="REH37888.1"/>
    </source>
</evidence>
<evidence type="ECO:0000256" key="7">
    <source>
        <dbReference type="RuleBase" id="RU000642"/>
    </source>
</evidence>
<organism evidence="10 11">
    <name type="scientific">Paraperlucidibaca baekdonensis</name>
    <dbReference type="NCBI Taxonomy" id="748120"/>
    <lineage>
        <taxon>Bacteria</taxon>
        <taxon>Pseudomonadati</taxon>
        <taxon>Pseudomonadota</taxon>
        <taxon>Gammaproteobacteria</taxon>
        <taxon>Moraxellales</taxon>
        <taxon>Moraxellaceae</taxon>
        <taxon>Paraperlucidibaca</taxon>
    </lineage>
</organism>
<dbReference type="Proteomes" id="UP000256774">
    <property type="component" value="Unassembled WGS sequence"/>
</dbReference>
<evidence type="ECO:0000256" key="2">
    <source>
        <dbReference type="ARBA" id="ARBA00016956"/>
    </source>
</evidence>
<evidence type="ECO:0000256" key="5">
    <source>
        <dbReference type="ARBA" id="ARBA00022917"/>
    </source>
</evidence>
<dbReference type="Gene3D" id="1.10.286.20">
    <property type="match status" value="1"/>
</dbReference>
<evidence type="ECO:0000256" key="3">
    <source>
        <dbReference type="ARBA" id="ARBA00022490"/>
    </source>
</evidence>
<dbReference type="PROSITE" id="PS01127">
    <property type="entry name" value="EF_TS_2"/>
    <property type="match status" value="1"/>
</dbReference>
<comment type="subcellular location">
    <subcellularLocation>
        <location evidence="6 8">Cytoplasm</location>
    </subcellularLocation>
</comment>
<dbReference type="InterPro" id="IPR001816">
    <property type="entry name" value="Transl_elong_EFTs/EF1B"/>
</dbReference>
<dbReference type="HAMAP" id="MF_00050">
    <property type="entry name" value="EF_Ts"/>
    <property type="match status" value="1"/>
</dbReference>
<dbReference type="SUPFAM" id="SSF46934">
    <property type="entry name" value="UBA-like"/>
    <property type="match status" value="1"/>
</dbReference>
<keyword evidence="3 6" id="KW-0963">Cytoplasm</keyword>
<feature type="region of interest" description="Involved in Mg(2+) ion dislocation from EF-Tu" evidence="6">
    <location>
        <begin position="80"/>
        <end position="83"/>
    </location>
</feature>
<evidence type="ECO:0000256" key="6">
    <source>
        <dbReference type="HAMAP-Rule" id="MF_00050"/>
    </source>
</evidence>
<evidence type="ECO:0000256" key="1">
    <source>
        <dbReference type="ARBA" id="ARBA00005532"/>
    </source>
</evidence>
<dbReference type="GO" id="GO:0005737">
    <property type="term" value="C:cytoplasm"/>
    <property type="evidence" value="ECO:0007669"/>
    <property type="project" value="UniProtKB-SubCell"/>
</dbReference>
<name>A0A3E0H3L9_9GAMM</name>
<comment type="similarity">
    <text evidence="1 6 7">Belongs to the EF-Ts family.</text>
</comment>
<dbReference type="PANTHER" id="PTHR11741">
    <property type="entry name" value="ELONGATION FACTOR TS"/>
    <property type="match status" value="1"/>
</dbReference>
<dbReference type="InterPro" id="IPR009060">
    <property type="entry name" value="UBA-like_sf"/>
</dbReference>
<dbReference type="GO" id="GO:0003746">
    <property type="term" value="F:translation elongation factor activity"/>
    <property type="evidence" value="ECO:0007669"/>
    <property type="project" value="UniProtKB-UniRule"/>
</dbReference>
<protein>
    <recommendedName>
        <fullName evidence="2 6">Elongation factor Ts</fullName>
        <shortName evidence="6">EF-Ts</shortName>
    </recommendedName>
</protein>
<evidence type="ECO:0000256" key="4">
    <source>
        <dbReference type="ARBA" id="ARBA00022768"/>
    </source>
</evidence>
<dbReference type="InterPro" id="IPR036402">
    <property type="entry name" value="EF-Ts_dimer_sf"/>
</dbReference>
<keyword evidence="5 6" id="KW-0648">Protein biosynthesis</keyword>
<dbReference type="Gene3D" id="3.30.479.20">
    <property type="entry name" value="Elongation factor Ts, dimerisation domain"/>
    <property type="match status" value="2"/>
</dbReference>
<comment type="caution">
    <text evidence="10">The sequence shown here is derived from an EMBL/GenBank/DDBJ whole genome shotgun (WGS) entry which is preliminary data.</text>
</comment>
<dbReference type="PANTHER" id="PTHR11741:SF0">
    <property type="entry name" value="ELONGATION FACTOR TS, MITOCHONDRIAL"/>
    <property type="match status" value="1"/>
</dbReference>
<dbReference type="FunFam" id="1.10.8.10:FF:000001">
    <property type="entry name" value="Elongation factor Ts"/>
    <property type="match status" value="1"/>
</dbReference>
<evidence type="ECO:0000259" key="9">
    <source>
        <dbReference type="Pfam" id="PF00889"/>
    </source>
</evidence>
<keyword evidence="4 6" id="KW-0251">Elongation factor</keyword>
<sequence length="293" mass="30560">MAEVTASLVKELRERTGLGMMECKKALQEAGADIELAIDNLRKSGQAKAAKKAGNIAAEGAIILAAEGGVAIALEVNCQTDFVARDANFSAFANKVAALALAARETNAEKISALDYDGVSVEEARVSLVQKIGENIQVRRAVIVEGAALATYVHGLKIGVIVAFDKADEEVTKQVAMHVAATNPLVVNADDIPADVLAKEHEIASAKAAESGKPANIVEKMVEGTLKKFKSEVSLLDQAFVIDPDQKVGAVLAKAGLTVTNFIRLEVGEGIEKQEVDFAAEVAATQAAAAAGQ</sequence>
<dbReference type="OrthoDB" id="9808348at2"/>
<dbReference type="Gene3D" id="1.10.8.10">
    <property type="entry name" value="DNA helicase RuvA subunit, C-terminal domain"/>
    <property type="match status" value="1"/>
</dbReference>
<proteinExistence type="inferred from homology"/>
<dbReference type="PROSITE" id="PS01126">
    <property type="entry name" value="EF_TS_1"/>
    <property type="match status" value="1"/>
</dbReference>
<dbReference type="CDD" id="cd14275">
    <property type="entry name" value="UBA_EF-Ts"/>
    <property type="match status" value="1"/>
</dbReference>
<reference evidence="10 11" key="1">
    <citation type="submission" date="2018-08" db="EMBL/GenBank/DDBJ databases">
        <title>Genomic Encyclopedia of Type Strains, Phase IV (KMG-IV): sequencing the most valuable type-strain genomes for metagenomic binning, comparative biology and taxonomic classification.</title>
        <authorList>
            <person name="Goeker M."/>
        </authorList>
    </citation>
    <scope>NUCLEOTIDE SEQUENCE [LARGE SCALE GENOMIC DNA]</scope>
    <source>
        <strain evidence="10 11">DSM 26022</strain>
    </source>
</reference>
<accession>A0A3E0H3L9</accession>
<dbReference type="Pfam" id="PF00889">
    <property type="entry name" value="EF_TS"/>
    <property type="match status" value="1"/>
</dbReference>
<keyword evidence="11" id="KW-1185">Reference proteome</keyword>
<dbReference type="RefSeq" id="WP_116208481.1">
    <property type="nucleotide sequence ID" value="NZ_QUNR01000003.1"/>
</dbReference>
<dbReference type="InterPro" id="IPR018101">
    <property type="entry name" value="Transl_elong_Ts_CS"/>
</dbReference>
<dbReference type="NCBIfam" id="TIGR00116">
    <property type="entry name" value="tsf"/>
    <property type="match status" value="1"/>
</dbReference>
<dbReference type="AlphaFoldDB" id="A0A3E0H3L9"/>